<dbReference type="AlphaFoldDB" id="F8NFS0"/>
<dbReference type="SUPFAM" id="SSF144232">
    <property type="entry name" value="HIT/MYND zinc finger-like"/>
    <property type="match status" value="1"/>
</dbReference>
<dbReference type="GeneID" id="18817277"/>
<dbReference type="Pfam" id="PF01753">
    <property type="entry name" value="zf-MYND"/>
    <property type="match status" value="1"/>
</dbReference>
<keyword evidence="3" id="KW-0862">Zinc</keyword>
<evidence type="ECO:0000259" key="5">
    <source>
        <dbReference type="PROSITE" id="PS50865"/>
    </source>
</evidence>
<evidence type="ECO:0000256" key="2">
    <source>
        <dbReference type="ARBA" id="ARBA00022771"/>
    </source>
</evidence>
<keyword evidence="2 4" id="KW-0863">Zinc-finger</keyword>
<protein>
    <recommendedName>
        <fullName evidence="5">MYND-type domain-containing protein</fullName>
    </recommendedName>
</protein>
<dbReference type="OrthoDB" id="5231159at2759"/>
<name>F8NFS0_SERL9</name>
<evidence type="ECO:0000256" key="3">
    <source>
        <dbReference type="ARBA" id="ARBA00022833"/>
    </source>
</evidence>
<evidence type="ECO:0000313" key="6">
    <source>
        <dbReference type="EMBL" id="EGO31278.1"/>
    </source>
</evidence>
<organism>
    <name type="scientific">Serpula lacrymans var. lacrymans (strain S7.9)</name>
    <name type="common">Dry rot fungus</name>
    <dbReference type="NCBI Taxonomy" id="578457"/>
    <lineage>
        <taxon>Eukaryota</taxon>
        <taxon>Fungi</taxon>
        <taxon>Dikarya</taxon>
        <taxon>Basidiomycota</taxon>
        <taxon>Agaricomycotina</taxon>
        <taxon>Agaricomycetes</taxon>
        <taxon>Agaricomycetidae</taxon>
        <taxon>Boletales</taxon>
        <taxon>Coniophorineae</taxon>
        <taxon>Serpulaceae</taxon>
        <taxon>Serpula</taxon>
    </lineage>
</organism>
<evidence type="ECO:0000256" key="4">
    <source>
        <dbReference type="PROSITE-ProRule" id="PRU00134"/>
    </source>
</evidence>
<dbReference type="HOGENOM" id="CLU_039543_0_0_1"/>
<dbReference type="Gene3D" id="6.10.140.2220">
    <property type="match status" value="1"/>
</dbReference>
<evidence type="ECO:0000256" key="1">
    <source>
        <dbReference type="ARBA" id="ARBA00022723"/>
    </source>
</evidence>
<dbReference type="PROSITE" id="PS50865">
    <property type="entry name" value="ZF_MYND_2"/>
    <property type="match status" value="1"/>
</dbReference>
<dbReference type="EMBL" id="GL945428">
    <property type="protein sequence ID" value="EGO31278.1"/>
    <property type="molecule type" value="Genomic_DNA"/>
</dbReference>
<dbReference type="GO" id="GO:0008270">
    <property type="term" value="F:zinc ion binding"/>
    <property type="evidence" value="ECO:0007669"/>
    <property type="project" value="UniProtKB-KW"/>
</dbReference>
<keyword evidence="1" id="KW-0479">Metal-binding</keyword>
<dbReference type="RefSeq" id="XP_007313162.1">
    <property type="nucleotide sequence ID" value="XM_007313100.1"/>
</dbReference>
<sequence length="434" mass="49575">MSMMWREIGEEERSIMQWLRSDVFKLQQTIIEISRGMLGGVHLGTIWFLLGEAERRRHIFEGLHGACKLAAWGQDARALCPEITVSGLLRDNGRAFSNFLDYYTNMKRLSTDDILLLPSSWWNQALDGLPRPLTEKEVFAYECLTLNRNEFIAYFFVHTLESIRSDIVRGRGMSSVVNVTENMSGTFGRDTTEAIKVKRLVRCENCDRTPKDLGDNIQFLVCGRCKTKLDFSLHYCSRKCQREDWSRHKNNCGKKRVSKFLPESAGGSSWSFHQTHRLAHDIPISPNGNASLPFSGAGQPHYHRSPALQLQLAMIERDQDADYFLFSSSHQPIRFAIHDTWTKMVFRLLRQGSVSSANKQGVEAMAEYMIKAMGRMPGLSREIILKQLSAEYGDDTEAKLMEFERKSIENGTGLTFLEDMSRNMVSMAPILFKS</sequence>
<dbReference type="Proteomes" id="UP000008064">
    <property type="component" value="Unassembled WGS sequence"/>
</dbReference>
<proteinExistence type="predicted"/>
<feature type="domain" description="MYND-type" evidence="5">
    <location>
        <begin position="203"/>
        <end position="252"/>
    </location>
</feature>
<gene>
    <name evidence="6" type="ORF">SERLADRAFT_456174</name>
</gene>
<dbReference type="KEGG" id="sla:SERLADRAFT_456174"/>
<reference evidence="6" key="1">
    <citation type="submission" date="2011-04" db="EMBL/GenBank/DDBJ databases">
        <title>Evolution of plant cell wall degrading machinery underlies the functional diversity of forest fungi.</title>
        <authorList>
            <consortium name="US DOE Joint Genome Institute (JGI-PGF)"/>
            <person name="Eastwood D.C."/>
            <person name="Floudas D."/>
            <person name="Binder M."/>
            <person name="Majcherczyk A."/>
            <person name="Schneider P."/>
            <person name="Aerts A."/>
            <person name="Asiegbu F.O."/>
            <person name="Baker S.E."/>
            <person name="Barry K."/>
            <person name="Bendiksby M."/>
            <person name="Blumentritt M."/>
            <person name="Coutinho P.M."/>
            <person name="Cullen D."/>
            <person name="Cullen D."/>
            <person name="Gathman A."/>
            <person name="Goodell B."/>
            <person name="Henrissat B."/>
            <person name="Ihrmark K."/>
            <person name="Kauserud H."/>
            <person name="Kohler A."/>
            <person name="LaButti K."/>
            <person name="Lapidus A."/>
            <person name="Lavin J.L."/>
            <person name="Lee Y.-H."/>
            <person name="Lindquist E."/>
            <person name="Lilly W."/>
            <person name="Lucas S."/>
            <person name="Morin E."/>
            <person name="Murat C."/>
            <person name="Oguiza J.A."/>
            <person name="Park J."/>
            <person name="Pisabarro A.G."/>
            <person name="Riley R."/>
            <person name="Rosling A."/>
            <person name="Salamov A."/>
            <person name="Schmidt O."/>
            <person name="Schmutz J."/>
            <person name="Skrede I."/>
            <person name="Stenlid J."/>
            <person name="Wiebenga A."/>
            <person name="Xie X."/>
            <person name="Kues U."/>
            <person name="Hibbett D.S."/>
            <person name="Hoffmeister D."/>
            <person name="Hogberg N."/>
            <person name="Martin F."/>
            <person name="Grigoriev I.V."/>
            <person name="Watkinson S.C."/>
        </authorList>
    </citation>
    <scope>NUCLEOTIDE SEQUENCE</scope>
    <source>
        <strain evidence="6">S7.9</strain>
    </source>
</reference>
<dbReference type="InterPro" id="IPR002893">
    <property type="entry name" value="Znf_MYND"/>
</dbReference>
<accession>F8NFS0</accession>